<organism evidence="2 3">
    <name type="scientific">Leucobacter iarius</name>
    <dbReference type="NCBI Taxonomy" id="333963"/>
    <lineage>
        <taxon>Bacteria</taxon>
        <taxon>Bacillati</taxon>
        <taxon>Actinomycetota</taxon>
        <taxon>Actinomycetes</taxon>
        <taxon>Micrococcales</taxon>
        <taxon>Microbacteriaceae</taxon>
        <taxon>Leucobacter</taxon>
    </lineage>
</organism>
<evidence type="ECO:0008006" key="4">
    <source>
        <dbReference type="Google" id="ProtNLM"/>
    </source>
</evidence>
<keyword evidence="1" id="KW-0812">Transmembrane</keyword>
<sequence>MQLPPRIRAVPPPSICAPVLGRILPGKAATVLAVGTLVLALLLTLLTIDRAPAARAAETADVVSIAGWELGNFRSSNGEIVYCLEPGGRMPAGAQREPAIVTELPGFWTTSFDPTGWSGAVSSAAAGGEVIRRMNYLLSVHGGTREPRAAAAVQLAVWLVRPDPGTDAWMQHHISWAEAHGAADIVQRARALASEAVANAVPVRVEAPGALTLRADDGFRSGGLAYPSGTTSVTIAGARFSDGSTTKAIAGGAAGTVAWRVDLHAEGWERKRVVTAEGTWTRSSRQWPDSLRLHPPTVDAQQRLGAGIGPGEARADGRFEPASLEHDERFEPVLTTRVQQIDLTRDRDRFADTVTLGVAEGSNPWPWRMRKGEIEHAPVRAEGTVYGPFAQAPAETERVPDGAPVAARAELLASRGPGEYEASADSAPDESGYYVWVWRIRGERQPESVRTVGLIDPDYRFQDRFGMPEEQHRVATALRWGTRISADGLSWDRRTFRDRVTVELQHGVWLRDDAGQRIPARIRLTAYGSEQRPERRSEAPTAAPELATALVEVGGPGTVESEPMELPHGTRGWVTVQACLRQEDQDPRAVGAFEDWCDDYGVPDETAEIALPSIRTEAQARALVGDGIRDRAIVEGTVPAGTEIDFTFYLEPRAGEPKFDESWRTKRDANGALLRWTASELETLSAEARCLAQPVGRTAAISISEAGRFDSPELSARSAGTGYWVETATAPGDEPGAPRVELHRGECGLEAERTIIGAEAEELPAVVQADALPRTGAAPGWTAVGAGSALVLGAAILVLRSVRRRGGVRRRSEARPTAP</sequence>
<dbReference type="Proteomes" id="UP001500851">
    <property type="component" value="Unassembled WGS sequence"/>
</dbReference>
<evidence type="ECO:0000256" key="1">
    <source>
        <dbReference type="SAM" id="Phobius"/>
    </source>
</evidence>
<comment type="caution">
    <text evidence="2">The sequence shown here is derived from an EMBL/GenBank/DDBJ whole genome shotgun (WGS) entry which is preliminary data.</text>
</comment>
<accession>A0ABN2LII5</accession>
<name>A0ABN2LII5_9MICO</name>
<reference evidence="2 3" key="1">
    <citation type="journal article" date="2019" name="Int. J. Syst. Evol. Microbiol.">
        <title>The Global Catalogue of Microorganisms (GCM) 10K type strain sequencing project: providing services to taxonomists for standard genome sequencing and annotation.</title>
        <authorList>
            <consortium name="The Broad Institute Genomics Platform"/>
            <consortium name="The Broad Institute Genome Sequencing Center for Infectious Disease"/>
            <person name="Wu L."/>
            <person name="Ma J."/>
        </authorList>
    </citation>
    <scope>NUCLEOTIDE SEQUENCE [LARGE SCALE GENOMIC DNA]</scope>
    <source>
        <strain evidence="2 3">JCM 14736</strain>
    </source>
</reference>
<proteinExistence type="predicted"/>
<evidence type="ECO:0000313" key="2">
    <source>
        <dbReference type="EMBL" id="GAA1788797.1"/>
    </source>
</evidence>
<protein>
    <recommendedName>
        <fullName evidence="4">LPXTG-motif cell wall-anchored protein</fullName>
    </recommendedName>
</protein>
<keyword evidence="1" id="KW-1133">Transmembrane helix</keyword>
<evidence type="ECO:0000313" key="3">
    <source>
        <dbReference type="Proteomes" id="UP001500851"/>
    </source>
</evidence>
<feature type="transmembrane region" description="Helical" evidence="1">
    <location>
        <begin position="781"/>
        <end position="802"/>
    </location>
</feature>
<keyword evidence="1" id="KW-0472">Membrane</keyword>
<keyword evidence="3" id="KW-1185">Reference proteome</keyword>
<dbReference type="EMBL" id="BAAAOB010000001">
    <property type="protein sequence ID" value="GAA1788797.1"/>
    <property type="molecule type" value="Genomic_DNA"/>
</dbReference>
<gene>
    <name evidence="2" type="ORF">GCM10009768_17290</name>
</gene>